<keyword evidence="3" id="KW-0677">Repeat</keyword>
<name>Q6CX85_KLULA</name>
<keyword evidence="2" id="KW-0479">Metal-binding</keyword>
<dbReference type="GO" id="GO:0000981">
    <property type="term" value="F:DNA-binding transcription factor activity, RNA polymerase II-specific"/>
    <property type="evidence" value="ECO:0007669"/>
    <property type="project" value="UniProtKB-ARBA"/>
</dbReference>
<dbReference type="HOGENOM" id="CLU_068955_0_0_1"/>
<dbReference type="EMBL" id="CR382121">
    <property type="protein sequence ID" value="CAH03042.1"/>
    <property type="molecule type" value="Genomic_DNA"/>
</dbReference>
<dbReference type="FunCoup" id="Q6CX85">
    <property type="interactions" value="252"/>
</dbReference>
<evidence type="ECO:0000256" key="6">
    <source>
        <dbReference type="ARBA" id="ARBA00023015"/>
    </source>
</evidence>
<keyword evidence="8" id="KW-0539">Nucleus</keyword>
<protein>
    <submittedName>
        <fullName evidence="11">KLLA0A10373p</fullName>
    </submittedName>
</protein>
<organism evidence="11 12">
    <name type="scientific">Kluyveromyces lactis (strain ATCC 8585 / CBS 2359 / DSM 70799 / NBRC 1267 / NRRL Y-1140 / WM37)</name>
    <name type="common">Yeast</name>
    <name type="synonym">Candida sphaerica</name>
    <dbReference type="NCBI Taxonomy" id="284590"/>
    <lineage>
        <taxon>Eukaryota</taxon>
        <taxon>Fungi</taxon>
        <taxon>Dikarya</taxon>
        <taxon>Ascomycota</taxon>
        <taxon>Saccharomycotina</taxon>
        <taxon>Saccharomycetes</taxon>
        <taxon>Saccharomycetales</taxon>
        <taxon>Saccharomycetaceae</taxon>
        <taxon>Kluyveromyces</taxon>
    </lineage>
</organism>
<dbReference type="InterPro" id="IPR013087">
    <property type="entry name" value="Znf_C2H2_type"/>
</dbReference>
<sequence>MEKRPKRYVCPIESCGKKYSRPCLLRQHVRSHTNEKPFHCPEPGCDKAFLRPSHLRVHMLSHSKVKPYNCSVCGKGFATKQQFQRHQQTHTQNQDDTSTYQCGYYGCPFNAPSKEALNEHVLELHLIHEILDQNPPLQTPPHWDNLQCQDSSCSGYPSFQSSLELLEHYDEYHIYIPESLLKYSFEENINTSSSEYSADGLYTDLE</sequence>
<dbReference type="Gene3D" id="3.30.160.60">
    <property type="entry name" value="Classic Zinc Finger"/>
    <property type="match status" value="3"/>
</dbReference>
<evidence type="ECO:0000256" key="1">
    <source>
        <dbReference type="ARBA" id="ARBA00004123"/>
    </source>
</evidence>
<keyword evidence="12" id="KW-1185">Reference proteome</keyword>
<feature type="domain" description="C2H2-type" evidence="10">
    <location>
        <begin position="68"/>
        <end position="95"/>
    </location>
</feature>
<dbReference type="eggNOG" id="KOG1721">
    <property type="taxonomic scope" value="Eukaryota"/>
</dbReference>
<dbReference type="GO" id="GO:0000978">
    <property type="term" value="F:RNA polymerase II cis-regulatory region sequence-specific DNA binding"/>
    <property type="evidence" value="ECO:0007669"/>
    <property type="project" value="UniProtKB-ARBA"/>
</dbReference>
<proteinExistence type="predicted"/>
<evidence type="ECO:0000259" key="10">
    <source>
        <dbReference type="PROSITE" id="PS50157"/>
    </source>
</evidence>
<keyword evidence="5" id="KW-0862">Zinc</keyword>
<accession>Q6CX85</accession>
<evidence type="ECO:0000256" key="7">
    <source>
        <dbReference type="ARBA" id="ARBA00023163"/>
    </source>
</evidence>
<dbReference type="PANTHER" id="PTHR46179:SF13">
    <property type="entry name" value="C2H2-TYPE DOMAIN-CONTAINING PROTEIN"/>
    <property type="match status" value="1"/>
</dbReference>
<comment type="subcellular location">
    <subcellularLocation>
        <location evidence="1">Nucleus</location>
    </subcellularLocation>
</comment>
<evidence type="ECO:0000256" key="3">
    <source>
        <dbReference type="ARBA" id="ARBA00022737"/>
    </source>
</evidence>
<dbReference type="GO" id="GO:0005634">
    <property type="term" value="C:nucleus"/>
    <property type="evidence" value="ECO:0007669"/>
    <property type="project" value="UniProtKB-SubCell"/>
</dbReference>
<dbReference type="PROSITE" id="PS50157">
    <property type="entry name" value="ZINC_FINGER_C2H2_2"/>
    <property type="match status" value="3"/>
</dbReference>
<dbReference type="SUPFAM" id="SSF57667">
    <property type="entry name" value="beta-beta-alpha zinc fingers"/>
    <property type="match status" value="2"/>
</dbReference>
<reference evidence="11 12" key="1">
    <citation type="journal article" date="2004" name="Nature">
        <title>Genome evolution in yeasts.</title>
        <authorList>
            <consortium name="Genolevures"/>
            <person name="Dujon B."/>
            <person name="Sherman D."/>
            <person name="Fischer G."/>
            <person name="Durrens P."/>
            <person name="Casaregola S."/>
            <person name="Lafontaine I."/>
            <person name="de Montigny J."/>
            <person name="Marck C."/>
            <person name="Neuveglise C."/>
            <person name="Talla E."/>
            <person name="Goffard N."/>
            <person name="Frangeul L."/>
            <person name="Aigle M."/>
            <person name="Anthouard V."/>
            <person name="Babour A."/>
            <person name="Barbe V."/>
            <person name="Barnay S."/>
            <person name="Blanchin S."/>
            <person name="Beckerich J.M."/>
            <person name="Beyne E."/>
            <person name="Bleykasten C."/>
            <person name="Boisrame A."/>
            <person name="Boyer J."/>
            <person name="Cattolico L."/>
            <person name="Confanioleri F."/>
            <person name="de Daruvar A."/>
            <person name="Despons L."/>
            <person name="Fabre E."/>
            <person name="Fairhead C."/>
            <person name="Ferry-Dumazet H."/>
            <person name="Groppi A."/>
            <person name="Hantraye F."/>
            <person name="Hennequin C."/>
            <person name="Jauniaux N."/>
            <person name="Joyet P."/>
            <person name="Kachouri R."/>
            <person name="Kerrest A."/>
            <person name="Koszul R."/>
            <person name="Lemaire M."/>
            <person name="Lesur I."/>
            <person name="Ma L."/>
            <person name="Muller H."/>
            <person name="Nicaud J.M."/>
            <person name="Nikolski M."/>
            <person name="Oztas S."/>
            <person name="Ozier-Kalogeropoulos O."/>
            <person name="Pellenz S."/>
            <person name="Potier S."/>
            <person name="Richard G.F."/>
            <person name="Straub M.L."/>
            <person name="Suleau A."/>
            <person name="Swennene D."/>
            <person name="Tekaia F."/>
            <person name="Wesolowski-Louvel M."/>
            <person name="Westhof E."/>
            <person name="Wirth B."/>
            <person name="Zeniou-Meyer M."/>
            <person name="Zivanovic I."/>
            <person name="Bolotin-Fukuhara M."/>
            <person name="Thierry A."/>
            <person name="Bouchier C."/>
            <person name="Caudron B."/>
            <person name="Scarpelli C."/>
            <person name="Gaillardin C."/>
            <person name="Weissenbach J."/>
            <person name="Wincker P."/>
            <person name="Souciet J.L."/>
        </authorList>
    </citation>
    <scope>NUCLEOTIDE SEQUENCE [LARGE SCALE GENOMIC DNA]</scope>
    <source>
        <strain evidence="12">ATCC 8585 / CBS 2359 / DSM 70799 / NBRC 1267 / NRRL Y-1140 / WM37</strain>
    </source>
</reference>
<dbReference type="FunFam" id="3.30.160.60:FF:000939">
    <property type="entry name" value="zinc finger protein 8 isoform X1"/>
    <property type="match status" value="1"/>
</dbReference>
<dbReference type="PROSITE" id="PS00028">
    <property type="entry name" value="ZINC_FINGER_C2H2_1"/>
    <property type="match status" value="3"/>
</dbReference>
<dbReference type="GO" id="GO:0008270">
    <property type="term" value="F:zinc ion binding"/>
    <property type="evidence" value="ECO:0007669"/>
    <property type="project" value="UniProtKB-KW"/>
</dbReference>
<dbReference type="STRING" id="284590.Q6CX85"/>
<evidence type="ECO:0000256" key="9">
    <source>
        <dbReference type="PROSITE-ProRule" id="PRU00042"/>
    </source>
</evidence>
<dbReference type="FunFam" id="3.30.160.60:FF:000125">
    <property type="entry name" value="Putative zinc finger protein 143"/>
    <property type="match status" value="1"/>
</dbReference>
<dbReference type="Proteomes" id="UP000000598">
    <property type="component" value="Chromosome A"/>
</dbReference>
<dbReference type="SMART" id="SM00355">
    <property type="entry name" value="ZnF_C2H2"/>
    <property type="match status" value="5"/>
</dbReference>
<evidence type="ECO:0000256" key="4">
    <source>
        <dbReference type="ARBA" id="ARBA00022771"/>
    </source>
</evidence>
<evidence type="ECO:0000256" key="8">
    <source>
        <dbReference type="ARBA" id="ARBA00023242"/>
    </source>
</evidence>
<dbReference type="AlphaFoldDB" id="Q6CX85"/>
<feature type="domain" description="C2H2-type" evidence="10">
    <location>
        <begin position="8"/>
        <end position="37"/>
    </location>
</feature>
<dbReference type="PANTHER" id="PTHR46179">
    <property type="entry name" value="ZINC FINGER PROTEIN"/>
    <property type="match status" value="1"/>
</dbReference>
<evidence type="ECO:0000256" key="5">
    <source>
        <dbReference type="ARBA" id="ARBA00022833"/>
    </source>
</evidence>
<dbReference type="InterPro" id="IPR036236">
    <property type="entry name" value="Znf_C2H2_sf"/>
</dbReference>
<dbReference type="Pfam" id="PF00096">
    <property type="entry name" value="zf-C2H2"/>
    <property type="match status" value="3"/>
</dbReference>
<keyword evidence="4 9" id="KW-0863">Zinc-finger</keyword>
<gene>
    <name evidence="11" type="ORF">KLLA0_A10373g</name>
</gene>
<keyword evidence="6" id="KW-0805">Transcription regulation</keyword>
<keyword evidence="7" id="KW-0804">Transcription</keyword>
<evidence type="ECO:0000256" key="2">
    <source>
        <dbReference type="ARBA" id="ARBA00022723"/>
    </source>
</evidence>
<dbReference type="PaxDb" id="284590-Q6CX85"/>
<dbReference type="InParanoid" id="Q6CX85"/>
<evidence type="ECO:0000313" key="12">
    <source>
        <dbReference type="Proteomes" id="UP000000598"/>
    </source>
</evidence>
<feature type="domain" description="C2H2-type" evidence="10">
    <location>
        <begin position="38"/>
        <end position="67"/>
    </location>
</feature>
<evidence type="ECO:0000313" key="11">
    <source>
        <dbReference type="EMBL" id="CAH03042.1"/>
    </source>
</evidence>
<dbReference type="InterPro" id="IPR051061">
    <property type="entry name" value="Zinc_finger_trans_reg"/>
</dbReference>
<dbReference type="KEGG" id="kla:KLLA0_A10373g"/>
<dbReference type="OMA" id="HERELIC"/>